<keyword evidence="2" id="KW-0813">Transport</keyword>
<dbReference type="PROSITE" id="PS50850">
    <property type="entry name" value="MFS"/>
    <property type="match status" value="1"/>
</dbReference>
<proteinExistence type="predicted"/>
<dbReference type="SUPFAM" id="SSF103473">
    <property type="entry name" value="MFS general substrate transporter"/>
    <property type="match status" value="1"/>
</dbReference>
<organism evidence="8">
    <name type="scientific">mine drainage metagenome</name>
    <dbReference type="NCBI Taxonomy" id="410659"/>
    <lineage>
        <taxon>unclassified sequences</taxon>
        <taxon>metagenomes</taxon>
        <taxon>ecological metagenomes</taxon>
    </lineage>
</organism>
<dbReference type="InterPro" id="IPR036259">
    <property type="entry name" value="MFS_trans_sf"/>
</dbReference>
<dbReference type="GO" id="GO:0016020">
    <property type="term" value="C:membrane"/>
    <property type="evidence" value="ECO:0007669"/>
    <property type="project" value="UniProtKB-SubCell"/>
</dbReference>
<evidence type="ECO:0000259" key="7">
    <source>
        <dbReference type="PROSITE" id="PS50850"/>
    </source>
</evidence>
<dbReference type="AlphaFoldDB" id="T1AHH7"/>
<protein>
    <submittedName>
        <fullName evidence="8">Major facilitator superfamily MFS-1</fullName>
    </submittedName>
</protein>
<feature type="non-terminal residue" evidence="8">
    <location>
        <position position="347"/>
    </location>
</feature>
<dbReference type="Pfam" id="PF07690">
    <property type="entry name" value="MFS_1"/>
    <property type="match status" value="1"/>
</dbReference>
<evidence type="ECO:0000313" key="8">
    <source>
        <dbReference type="EMBL" id="EQD40459.1"/>
    </source>
</evidence>
<accession>T1AHH7</accession>
<evidence type="ECO:0000256" key="2">
    <source>
        <dbReference type="ARBA" id="ARBA00022448"/>
    </source>
</evidence>
<dbReference type="PANTHER" id="PTHR23506">
    <property type="entry name" value="GH10249P"/>
    <property type="match status" value="1"/>
</dbReference>
<feature type="transmembrane region" description="Helical" evidence="6">
    <location>
        <begin position="37"/>
        <end position="56"/>
    </location>
</feature>
<dbReference type="InterPro" id="IPR020846">
    <property type="entry name" value="MFS_dom"/>
</dbReference>
<comment type="subcellular location">
    <subcellularLocation>
        <location evidence="1">Membrane</location>
        <topology evidence="1">Multi-pass membrane protein</topology>
    </subcellularLocation>
</comment>
<feature type="transmembrane region" description="Helical" evidence="6">
    <location>
        <begin position="219"/>
        <end position="243"/>
    </location>
</feature>
<feature type="transmembrane region" description="Helical" evidence="6">
    <location>
        <begin position="167"/>
        <end position="188"/>
    </location>
</feature>
<feature type="transmembrane region" description="Helical" evidence="6">
    <location>
        <begin position="263"/>
        <end position="282"/>
    </location>
</feature>
<feature type="transmembrane region" description="Helical" evidence="6">
    <location>
        <begin position="314"/>
        <end position="337"/>
    </location>
</feature>
<feature type="transmembrane region" description="Helical" evidence="6">
    <location>
        <begin position="289"/>
        <end position="308"/>
    </location>
</feature>
<dbReference type="InterPro" id="IPR011701">
    <property type="entry name" value="MFS"/>
</dbReference>
<evidence type="ECO:0000256" key="3">
    <source>
        <dbReference type="ARBA" id="ARBA00022692"/>
    </source>
</evidence>
<reference evidence="8" key="1">
    <citation type="submission" date="2013-08" db="EMBL/GenBank/DDBJ databases">
        <authorList>
            <person name="Mendez C."/>
            <person name="Richter M."/>
            <person name="Ferrer M."/>
            <person name="Sanchez J."/>
        </authorList>
    </citation>
    <scope>NUCLEOTIDE SEQUENCE</scope>
</reference>
<keyword evidence="3 6" id="KW-0812">Transmembrane</keyword>
<comment type="caution">
    <text evidence="8">The sequence shown here is derived from an EMBL/GenBank/DDBJ whole genome shotgun (WGS) entry which is preliminary data.</text>
</comment>
<sequence>MSGDPTAQRSLWGLSALAFLGGLGGGAVFPILPVVGLALGIGPAMIGLILAFNRITRLAVNPFTGELVDRFGARWPLLAGLCVEGFAALCFVAGLRSVHPTAWFLLGRALWGVGSSLLMVGSLTAALIVSEPARRGKAAAVVRMWLSLGVPAGLALGGLVADLYSARAAFLSAAGITFGGMFAAYFIAPRRTAAEIHGTRHERAERSAMRDLLRSRPLWMVWIFNFVVFFSVQGVILASLVLIIRDRHLVLGSLGPEGSSGMLMGAMIGASALASLGAGRWIDSHGRKAGLLLPASLCTVVGFGVLALSSRLSAAVLGLTAIGIGLGGINIPLIIILGDLVSADRYG</sequence>
<dbReference type="Gene3D" id="1.20.1250.20">
    <property type="entry name" value="MFS general substrate transporter like domains"/>
    <property type="match status" value="1"/>
</dbReference>
<dbReference type="PANTHER" id="PTHR23506:SF23">
    <property type="entry name" value="GH10249P"/>
    <property type="match status" value="1"/>
</dbReference>
<keyword evidence="5 6" id="KW-0472">Membrane</keyword>
<feature type="transmembrane region" description="Helical" evidence="6">
    <location>
        <begin position="77"/>
        <end position="97"/>
    </location>
</feature>
<dbReference type="EMBL" id="AUZZ01007946">
    <property type="protein sequence ID" value="EQD40459.1"/>
    <property type="molecule type" value="Genomic_DNA"/>
</dbReference>
<evidence type="ECO:0000256" key="6">
    <source>
        <dbReference type="SAM" id="Phobius"/>
    </source>
</evidence>
<feature type="transmembrane region" description="Helical" evidence="6">
    <location>
        <begin position="141"/>
        <end position="161"/>
    </location>
</feature>
<name>T1AHH7_9ZZZZ</name>
<reference evidence="8" key="2">
    <citation type="journal article" date="2014" name="ISME J.">
        <title>Microbial stratification in low pH oxic and suboxic macroscopic growths along an acid mine drainage.</title>
        <authorList>
            <person name="Mendez-Garcia C."/>
            <person name="Mesa V."/>
            <person name="Sprenger R.R."/>
            <person name="Richter M."/>
            <person name="Diez M.S."/>
            <person name="Solano J."/>
            <person name="Bargiela R."/>
            <person name="Golyshina O.V."/>
            <person name="Manteca A."/>
            <person name="Ramos J.L."/>
            <person name="Gallego J.R."/>
            <person name="Llorente I."/>
            <person name="Martins Dos Santos V.A."/>
            <person name="Jensen O.N."/>
            <person name="Pelaez A.I."/>
            <person name="Sanchez J."/>
            <person name="Ferrer M."/>
        </authorList>
    </citation>
    <scope>NUCLEOTIDE SEQUENCE</scope>
</reference>
<evidence type="ECO:0000256" key="4">
    <source>
        <dbReference type="ARBA" id="ARBA00022989"/>
    </source>
</evidence>
<gene>
    <name evidence="8" type="ORF">B2A_11022</name>
</gene>
<feature type="domain" description="Major facilitator superfamily (MFS) profile" evidence="7">
    <location>
        <begin position="10"/>
        <end position="347"/>
    </location>
</feature>
<dbReference type="GO" id="GO:0022857">
    <property type="term" value="F:transmembrane transporter activity"/>
    <property type="evidence" value="ECO:0007669"/>
    <property type="project" value="InterPro"/>
</dbReference>
<keyword evidence="4 6" id="KW-1133">Transmembrane helix</keyword>
<feature type="transmembrane region" description="Helical" evidence="6">
    <location>
        <begin position="109"/>
        <end position="129"/>
    </location>
</feature>
<evidence type="ECO:0000256" key="5">
    <source>
        <dbReference type="ARBA" id="ARBA00023136"/>
    </source>
</evidence>
<feature type="transmembrane region" description="Helical" evidence="6">
    <location>
        <begin position="12"/>
        <end position="31"/>
    </location>
</feature>
<evidence type="ECO:0000256" key="1">
    <source>
        <dbReference type="ARBA" id="ARBA00004141"/>
    </source>
</evidence>
<dbReference type="InterPro" id="IPR050930">
    <property type="entry name" value="MFS_Vesicular_Transporter"/>
</dbReference>